<protein>
    <submittedName>
        <fullName evidence="1">Uncharacterized protein</fullName>
    </submittedName>
</protein>
<evidence type="ECO:0000313" key="2">
    <source>
        <dbReference type="Proteomes" id="UP000886657"/>
    </source>
</evidence>
<dbReference type="EMBL" id="JADKIO010000012">
    <property type="protein sequence ID" value="MBK9797816.1"/>
    <property type="molecule type" value="Genomic_DNA"/>
</dbReference>
<dbReference type="Proteomes" id="UP000886657">
    <property type="component" value="Unassembled WGS sequence"/>
</dbReference>
<sequence>MNFFKKGGRGRKLLPLALIVLPWFFKDHLATVLEEQSREAQQVLIEEGNQEQREQQSRDIRELNHKLVEIGLNQKAGALTPRAMQEEEAEAMAGIIQAEGKALVRGGKTLLKLLPKVDMEDALRKGLEESAKAAQEVGMAMVAFNPKAEKGNEALSDHWIATEARLTKAYEDLADLAEQDREASSTAATIARFLAWIFTAVGAAMIGDWKKLLGGGGAEEDGDGASEPA</sequence>
<proteinExistence type="predicted"/>
<organism evidence="1 2">
    <name type="scientific">Candidatus Geothrix skivensis</name>
    <dbReference type="NCBI Taxonomy" id="2954439"/>
    <lineage>
        <taxon>Bacteria</taxon>
        <taxon>Pseudomonadati</taxon>
        <taxon>Acidobacteriota</taxon>
        <taxon>Holophagae</taxon>
        <taxon>Holophagales</taxon>
        <taxon>Holophagaceae</taxon>
        <taxon>Geothrix</taxon>
    </lineage>
</organism>
<comment type="caution">
    <text evidence="1">The sequence shown here is derived from an EMBL/GenBank/DDBJ whole genome shotgun (WGS) entry which is preliminary data.</text>
</comment>
<accession>A0A9D7SL39</accession>
<dbReference type="AlphaFoldDB" id="A0A9D7SL39"/>
<gene>
    <name evidence="1" type="ORF">IPP58_15315</name>
</gene>
<evidence type="ECO:0000313" key="1">
    <source>
        <dbReference type="EMBL" id="MBK9797816.1"/>
    </source>
</evidence>
<reference evidence="1" key="1">
    <citation type="submission" date="2020-10" db="EMBL/GenBank/DDBJ databases">
        <title>Connecting structure to function with the recovery of over 1000 high-quality activated sludge metagenome-assembled genomes encoding full-length rRNA genes using long-read sequencing.</title>
        <authorList>
            <person name="Singleton C.M."/>
            <person name="Petriglieri F."/>
            <person name="Kristensen J.M."/>
            <person name="Kirkegaard R.H."/>
            <person name="Michaelsen T.Y."/>
            <person name="Andersen M.H."/>
            <person name="Karst S.M."/>
            <person name="Dueholm M.S."/>
            <person name="Nielsen P.H."/>
            <person name="Albertsen M."/>
        </authorList>
    </citation>
    <scope>NUCLEOTIDE SEQUENCE</scope>
    <source>
        <strain evidence="1">Skiv_18-Q3-R9-52_MAXAC.067</strain>
    </source>
</reference>
<name>A0A9D7SL39_9BACT</name>